<dbReference type="Pfam" id="PF06041">
    <property type="entry name" value="DUF924"/>
    <property type="match status" value="1"/>
</dbReference>
<dbReference type="InterPro" id="IPR010323">
    <property type="entry name" value="DUF924"/>
</dbReference>
<keyword evidence="2" id="KW-1185">Reference proteome</keyword>
<reference evidence="1 2" key="1">
    <citation type="submission" date="2019-04" db="EMBL/GenBank/DDBJ databases">
        <title>Taxonomy of novel Haliea sp. from mangrove soil of West Coast of India.</title>
        <authorList>
            <person name="Verma A."/>
            <person name="Kumar P."/>
            <person name="Krishnamurthi S."/>
        </authorList>
    </citation>
    <scope>NUCLEOTIDE SEQUENCE [LARGE SCALE GENOMIC DNA]</scope>
    <source>
        <strain evidence="1 2">SAOS-164</strain>
    </source>
</reference>
<protein>
    <submittedName>
        <fullName evidence="1">DUF924 domain-containing protein</fullName>
    </submittedName>
</protein>
<dbReference type="OrthoDB" id="7593450at2"/>
<organism evidence="1 2">
    <name type="scientific">Mangrovimicrobium sediminis</name>
    <dbReference type="NCBI Taxonomy" id="2562682"/>
    <lineage>
        <taxon>Bacteria</taxon>
        <taxon>Pseudomonadati</taxon>
        <taxon>Pseudomonadota</taxon>
        <taxon>Gammaproteobacteria</taxon>
        <taxon>Cellvibrionales</taxon>
        <taxon>Halieaceae</taxon>
        <taxon>Mangrovimicrobium</taxon>
    </lineage>
</organism>
<name>A0A4Z0M8Y0_9GAMM</name>
<dbReference type="RefSeq" id="WP_135441007.1">
    <property type="nucleotide sequence ID" value="NZ_SRLE01000002.1"/>
</dbReference>
<gene>
    <name evidence="1" type="ORF">E4634_02455</name>
</gene>
<proteinExistence type="predicted"/>
<comment type="caution">
    <text evidence="1">The sequence shown here is derived from an EMBL/GenBank/DDBJ whole genome shotgun (WGS) entry which is preliminary data.</text>
</comment>
<accession>A0A4Z0M8Y0</accession>
<dbReference type="Gene3D" id="1.20.58.320">
    <property type="entry name" value="TPR-like"/>
    <property type="match status" value="1"/>
</dbReference>
<evidence type="ECO:0000313" key="1">
    <source>
        <dbReference type="EMBL" id="TGD75755.1"/>
    </source>
</evidence>
<sequence>MEALHAFWFGELDESGMSPPAQRRNWFAGGETFDRACRERFGTLTGEAVAGGFEDWTGYDRGRIALLLLLDQLPRNIYRGTPQAFAGDSRAAALARGWTAGEAHRALPCAHQVFLFMPLEHSEDPADQALCLALFEQLALDHPSPLVEDFLRYARAHHDVIARFGRFPHRNAILGRASSAEELAHLDTHGGF</sequence>
<evidence type="ECO:0000313" key="2">
    <source>
        <dbReference type="Proteomes" id="UP000298050"/>
    </source>
</evidence>
<dbReference type="SUPFAM" id="SSF48452">
    <property type="entry name" value="TPR-like"/>
    <property type="match status" value="1"/>
</dbReference>
<dbReference type="Gene3D" id="1.25.40.10">
    <property type="entry name" value="Tetratricopeptide repeat domain"/>
    <property type="match status" value="1"/>
</dbReference>
<dbReference type="Proteomes" id="UP000298050">
    <property type="component" value="Unassembled WGS sequence"/>
</dbReference>
<dbReference type="EMBL" id="SRLE01000002">
    <property type="protein sequence ID" value="TGD75755.1"/>
    <property type="molecule type" value="Genomic_DNA"/>
</dbReference>
<dbReference type="InterPro" id="IPR011990">
    <property type="entry name" value="TPR-like_helical_dom_sf"/>
</dbReference>
<dbReference type="AlphaFoldDB" id="A0A4Z0M8Y0"/>